<proteinExistence type="predicted"/>
<dbReference type="EMBL" id="CAADIW010000022">
    <property type="protein sequence ID" value="VFS27537.1"/>
    <property type="molecule type" value="Genomic_DNA"/>
</dbReference>
<organism evidence="1 2">
    <name type="scientific">Enterobacter cancerogenus</name>
    <dbReference type="NCBI Taxonomy" id="69218"/>
    <lineage>
        <taxon>Bacteria</taxon>
        <taxon>Pseudomonadati</taxon>
        <taxon>Pseudomonadota</taxon>
        <taxon>Gammaproteobacteria</taxon>
        <taxon>Enterobacterales</taxon>
        <taxon>Enterobacteriaceae</taxon>
        <taxon>Enterobacter</taxon>
        <taxon>Enterobacter cloacae complex</taxon>
    </lineage>
</organism>
<name>A0A484XVT5_9ENTR</name>
<dbReference type="Proteomes" id="UP000351155">
    <property type="component" value="Unassembled WGS sequence"/>
</dbReference>
<sequence length="37" mass="4355">MRTGRHSMNYSFDIAMSCCFIFPCRIMQQGNMFITDT</sequence>
<dbReference type="AlphaFoldDB" id="A0A484XVT5"/>
<reference evidence="1 2" key="1">
    <citation type="submission" date="2019-03" db="EMBL/GenBank/DDBJ databases">
        <authorList>
            <consortium name="Pathogen Informatics"/>
        </authorList>
    </citation>
    <scope>NUCLEOTIDE SEQUENCE [LARGE SCALE GENOMIC DNA]</scope>
    <source>
        <strain evidence="1 2">NCTC12126</strain>
    </source>
</reference>
<gene>
    <name evidence="1" type="ORF">NCTC12126_02763</name>
</gene>
<evidence type="ECO:0000313" key="1">
    <source>
        <dbReference type="EMBL" id="VFS27537.1"/>
    </source>
</evidence>
<evidence type="ECO:0000313" key="2">
    <source>
        <dbReference type="Proteomes" id="UP000351155"/>
    </source>
</evidence>
<accession>A0A484XVT5</accession>
<protein>
    <submittedName>
        <fullName evidence="1">Uncharacterized protein</fullName>
    </submittedName>
</protein>